<feature type="transmembrane region" description="Helical" evidence="1">
    <location>
        <begin position="149"/>
        <end position="169"/>
    </location>
</feature>
<evidence type="ECO:0000313" key="2">
    <source>
        <dbReference type="EMBL" id="AIU69425.1"/>
    </source>
</evidence>
<feature type="transmembrane region" description="Helical" evidence="1">
    <location>
        <begin position="46"/>
        <end position="63"/>
    </location>
</feature>
<keyword evidence="3" id="KW-1185">Reference proteome</keyword>
<feature type="transmembrane region" description="Helical" evidence="1">
    <location>
        <begin position="115"/>
        <end position="137"/>
    </location>
</feature>
<keyword evidence="1" id="KW-0472">Membrane</keyword>
<dbReference type="STRING" id="1505907.TEU_03165"/>
<sequence length="214" mass="24264">MAILLLLAFFFMNLALMMARLMSKLAGITLRRTFRIDVPGNQKKTLERLFTLICIIVGIYGVWKVRWDYLAMLFAFLAFRSGANVSRTLVYSIHDGRIIERYTSDDRVFGILEKAVKVSLLLEGMFIVAFALAYKALSLTTTSTGTSTTLFVMALWLAGFVFGAIFGWFMARNNDGILLEDQITVVLLFAGKKGKEKTIEPVLKTLKGFERYRR</sequence>
<organism evidence="2 3">
    <name type="scientific">Thermococcus eurythermalis</name>
    <dbReference type="NCBI Taxonomy" id="1505907"/>
    <lineage>
        <taxon>Archaea</taxon>
        <taxon>Methanobacteriati</taxon>
        <taxon>Methanobacteriota</taxon>
        <taxon>Thermococci</taxon>
        <taxon>Thermococcales</taxon>
        <taxon>Thermococcaceae</taxon>
        <taxon>Thermococcus</taxon>
    </lineage>
</organism>
<reference evidence="2 3" key="1">
    <citation type="journal article" date="2015" name="Int. J. Syst. Evol. Microbiol.">
        <title>Thermococcus eurythermalis sp. nov., a conditional piezophilic hyperthermophilic archaeon with a wide temperature range isolated from an oil-immersed chimney in the Guaymas Basin.</title>
        <authorList>
            <person name="Zhao W."/>
            <person name="Zeng X."/>
            <person name="Xiao X."/>
        </authorList>
    </citation>
    <scope>NUCLEOTIDE SEQUENCE [LARGE SCALE GENOMIC DNA]</scope>
    <source>
        <strain evidence="2 3">A501</strain>
    </source>
</reference>
<evidence type="ECO:0000313" key="3">
    <source>
        <dbReference type="Proteomes" id="UP000029980"/>
    </source>
</evidence>
<name>A0A097QSF5_9EURY</name>
<gene>
    <name evidence="2" type="ORF">TEU_03165</name>
</gene>
<dbReference type="HOGENOM" id="CLU_111888_0_0_2"/>
<feature type="transmembrane region" description="Helical" evidence="1">
    <location>
        <begin position="6"/>
        <end position="26"/>
    </location>
</feature>
<dbReference type="KEGG" id="teu:TEU_03165"/>
<accession>A0A097QSF5</accession>
<dbReference type="Proteomes" id="UP000029980">
    <property type="component" value="Chromosome"/>
</dbReference>
<dbReference type="AlphaFoldDB" id="A0A097QSF5"/>
<feature type="transmembrane region" description="Helical" evidence="1">
    <location>
        <begin position="69"/>
        <end position="94"/>
    </location>
</feature>
<proteinExistence type="predicted"/>
<protein>
    <submittedName>
        <fullName evidence="2">Uncharacterized protein</fullName>
    </submittedName>
</protein>
<evidence type="ECO:0000256" key="1">
    <source>
        <dbReference type="SAM" id="Phobius"/>
    </source>
</evidence>
<keyword evidence="1" id="KW-1133">Transmembrane helix</keyword>
<dbReference type="EMBL" id="CP008887">
    <property type="protein sequence ID" value="AIU69425.1"/>
    <property type="molecule type" value="Genomic_DNA"/>
</dbReference>
<keyword evidence="1" id="KW-0812">Transmembrane</keyword>